<evidence type="ECO:0000313" key="1">
    <source>
        <dbReference type="EMBL" id="MBC2777069.1"/>
    </source>
</evidence>
<reference evidence="1 2" key="1">
    <citation type="submission" date="2020-08" db="EMBL/GenBank/DDBJ databases">
        <title>Draft genome sequence of Parasphingopyxis sp. GrpM-11.</title>
        <authorList>
            <person name="Oh J."/>
            <person name="Roh D.-H."/>
        </authorList>
    </citation>
    <scope>NUCLEOTIDE SEQUENCE [LARGE SCALE GENOMIC DNA]</scope>
    <source>
        <strain evidence="1 2">GrpM-11</strain>
    </source>
</reference>
<sequence length="81" mass="8590">MTKMKQGKQDRVTKAGAVELDENALNQVSAGASEVVKIPGPPMPFIPSPLPQQDGSDQAVTLDGHELTHVQQSKGGARKKN</sequence>
<keyword evidence="2" id="KW-1185">Reference proteome</keyword>
<gene>
    <name evidence="1" type="ORF">H6P80_05475</name>
</gene>
<protein>
    <submittedName>
        <fullName evidence="1">Uncharacterized protein</fullName>
    </submittedName>
</protein>
<dbReference type="EMBL" id="JACJVJ010000001">
    <property type="protein sequence ID" value="MBC2777069.1"/>
    <property type="molecule type" value="Genomic_DNA"/>
</dbReference>
<dbReference type="RefSeq" id="WP_185800301.1">
    <property type="nucleotide sequence ID" value="NZ_JACJVJ010000001.1"/>
</dbReference>
<name>A0A842HXM6_9SPHN</name>
<organism evidence="1 2">
    <name type="scientific">Parasphingopyxis marina</name>
    <dbReference type="NCBI Taxonomy" id="2761622"/>
    <lineage>
        <taxon>Bacteria</taxon>
        <taxon>Pseudomonadati</taxon>
        <taxon>Pseudomonadota</taxon>
        <taxon>Alphaproteobacteria</taxon>
        <taxon>Sphingomonadales</taxon>
        <taxon>Sphingomonadaceae</taxon>
        <taxon>Parasphingopyxis</taxon>
    </lineage>
</organism>
<comment type="caution">
    <text evidence="1">The sequence shown here is derived from an EMBL/GenBank/DDBJ whole genome shotgun (WGS) entry which is preliminary data.</text>
</comment>
<dbReference type="Proteomes" id="UP000564378">
    <property type="component" value="Unassembled WGS sequence"/>
</dbReference>
<proteinExistence type="predicted"/>
<evidence type="ECO:0000313" key="2">
    <source>
        <dbReference type="Proteomes" id="UP000564378"/>
    </source>
</evidence>
<dbReference type="AlphaFoldDB" id="A0A842HXM6"/>
<accession>A0A842HXM6</accession>